<comment type="caution">
    <text evidence="13">The sequence shown here is derived from an EMBL/GenBank/DDBJ whole genome shotgun (WGS) entry which is preliminary data.</text>
</comment>
<evidence type="ECO:0000313" key="14">
    <source>
        <dbReference type="Proteomes" id="UP000035265"/>
    </source>
</evidence>
<feature type="transmembrane region" description="Helical" evidence="10">
    <location>
        <begin position="106"/>
        <end position="124"/>
    </location>
</feature>
<dbReference type="GO" id="GO:0000155">
    <property type="term" value="F:phosphorelay sensor kinase activity"/>
    <property type="evidence" value="ECO:0007669"/>
    <property type="project" value="InterPro"/>
</dbReference>
<dbReference type="GO" id="GO:0016020">
    <property type="term" value="C:membrane"/>
    <property type="evidence" value="ECO:0007669"/>
    <property type="project" value="InterPro"/>
</dbReference>
<keyword evidence="4" id="KW-0808">Transferase</keyword>
<feature type="domain" description="Signal transduction histidine kinase subgroup 3 dimerisation and phosphoacceptor" evidence="12">
    <location>
        <begin position="198"/>
        <end position="263"/>
    </location>
</feature>
<keyword evidence="7" id="KW-0067">ATP-binding</keyword>
<dbReference type="InterPro" id="IPR036890">
    <property type="entry name" value="HATPase_C_sf"/>
</dbReference>
<dbReference type="InterPro" id="IPR050482">
    <property type="entry name" value="Sensor_HK_TwoCompSys"/>
</dbReference>
<dbReference type="EMBL" id="JNBQ01000033">
    <property type="protein sequence ID" value="KLN33491.1"/>
    <property type="molecule type" value="Genomic_DNA"/>
</dbReference>
<keyword evidence="10" id="KW-0472">Membrane</keyword>
<evidence type="ECO:0000256" key="8">
    <source>
        <dbReference type="ARBA" id="ARBA00023012"/>
    </source>
</evidence>
<dbReference type="PANTHER" id="PTHR24421:SF10">
    <property type="entry name" value="NITRATE_NITRITE SENSOR PROTEIN NARQ"/>
    <property type="match status" value="1"/>
</dbReference>
<dbReference type="InterPro" id="IPR003594">
    <property type="entry name" value="HATPase_dom"/>
</dbReference>
<evidence type="ECO:0000256" key="3">
    <source>
        <dbReference type="ARBA" id="ARBA00022553"/>
    </source>
</evidence>
<evidence type="ECO:0000256" key="5">
    <source>
        <dbReference type="ARBA" id="ARBA00022741"/>
    </source>
</evidence>
<evidence type="ECO:0000259" key="12">
    <source>
        <dbReference type="Pfam" id="PF07730"/>
    </source>
</evidence>
<feature type="transmembrane region" description="Helical" evidence="10">
    <location>
        <begin position="149"/>
        <end position="166"/>
    </location>
</feature>
<dbReference type="InterPro" id="IPR011712">
    <property type="entry name" value="Sig_transdc_His_kin_sub3_dim/P"/>
</dbReference>
<feature type="transmembrane region" description="Helical" evidence="10">
    <location>
        <begin position="82"/>
        <end position="99"/>
    </location>
</feature>
<protein>
    <recommendedName>
        <fullName evidence="2">histidine kinase</fullName>
        <ecNumber evidence="2">2.7.13.3</ecNumber>
    </recommendedName>
</protein>
<dbReference type="Pfam" id="PF02518">
    <property type="entry name" value="HATPase_c"/>
    <property type="match status" value="1"/>
</dbReference>
<evidence type="ECO:0000256" key="10">
    <source>
        <dbReference type="SAM" id="Phobius"/>
    </source>
</evidence>
<keyword evidence="8" id="KW-0902">Two-component regulatory system</keyword>
<evidence type="ECO:0000256" key="1">
    <source>
        <dbReference type="ARBA" id="ARBA00000085"/>
    </source>
</evidence>
<organism evidence="13 14">
    <name type="scientific">Cellulosimicrobium funkei</name>
    <dbReference type="NCBI Taxonomy" id="264251"/>
    <lineage>
        <taxon>Bacteria</taxon>
        <taxon>Bacillati</taxon>
        <taxon>Actinomycetota</taxon>
        <taxon>Actinomycetes</taxon>
        <taxon>Micrococcales</taxon>
        <taxon>Promicromonosporaceae</taxon>
        <taxon>Cellulosimicrobium</taxon>
    </lineage>
</organism>
<dbReference type="EC" id="2.7.13.3" evidence="2"/>
<evidence type="ECO:0000256" key="9">
    <source>
        <dbReference type="SAM" id="MobiDB-lite"/>
    </source>
</evidence>
<evidence type="ECO:0000259" key="11">
    <source>
        <dbReference type="Pfam" id="PF02518"/>
    </source>
</evidence>
<dbReference type="GO" id="GO:0046983">
    <property type="term" value="F:protein dimerization activity"/>
    <property type="evidence" value="ECO:0007669"/>
    <property type="project" value="InterPro"/>
</dbReference>
<evidence type="ECO:0000256" key="6">
    <source>
        <dbReference type="ARBA" id="ARBA00022777"/>
    </source>
</evidence>
<dbReference type="Gene3D" id="3.30.565.10">
    <property type="entry name" value="Histidine kinase-like ATPase, C-terminal domain"/>
    <property type="match status" value="1"/>
</dbReference>
<keyword evidence="14" id="KW-1185">Reference proteome</keyword>
<keyword evidence="10" id="KW-1133">Transmembrane helix</keyword>
<dbReference type="RefSeq" id="WP_052877743.1">
    <property type="nucleotide sequence ID" value="NZ_JNBQ01000033.1"/>
</dbReference>
<dbReference type="Proteomes" id="UP000035265">
    <property type="component" value="Unassembled WGS sequence"/>
</dbReference>
<feature type="domain" description="Histidine kinase/HSP90-like ATPase" evidence="11">
    <location>
        <begin position="318"/>
        <end position="405"/>
    </location>
</feature>
<evidence type="ECO:0000256" key="2">
    <source>
        <dbReference type="ARBA" id="ARBA00012438"/>
    </source>
</evidence>
<accession>A0A0H2KJ60</accession>
<dbReference type="GO" id="GO:0005524">
    <property type="term" value="F:ATP binding"/>
    <property type="evidence" value="ECO:0007669"/>
    <property type="project" value="UniProtKB-KW"/>
</dbReference>
<keyword evidence="10" id="KW-0812">Transmembrane</keyword>
<dbReference type="STRING" id="264251.FB00_17415"/>
<feature type="transmembrane region" description="Helical" evidence="10">
    <location>
        <begin position="44"/>
        <end position="62"/>
    </location>
</feature>
<keyword evidence="3" id="KW-0597">Phosphoprotein</keyword>
<evidence type="ECO:0000256" key="4">
    <source>
        <dbReference type="ARBA" id="ARBA00022679"/>
    </source>
</evidence>
<reference evidence="13 14" key="1">
    <citation type="submission" date="2014-05" db="EMBL/GenBank/DDBJ databases">
        <title>Cellulosimicrobium funkei U11 genome.</title>
        <authorList>
            <person name="Hu C."/>
            <person name="Gong Y."/>
            <person name="Wan W."/>
            <person name="Jiang M."/>
        </authorList>
    </citation>
    <scope>NUCLEOTIDE SEQUENCE [LARGE SCALE GENOMIC DNA]</scope>
    <source>
        <strain evidence="13 14">U11</strain>
    </source>
</reference>
<evidence type="ECO:0000256" key="7">
    <source>
        <dbReference type="ARBA" id="ARBA00022840"/>
    </source>
</evidence>
<proteinExistence type="predicted"/>
<evidence type="ECO:0000313" key="13">
    <source>
        <dbReference type="EMBL" id="KLN33491.1"/>
    </source>
</evidence>
<feature type="region of interest" description="Disordered" evidence="9">
    <location>
        <begin position="350"/>
        <end position="407"/>
    </location>
</feature>
<gene>
    <name evidence="13" type="ORF">FB00_17415</name>
</gene>
<name>A0A0H2KJ60_9MICO</name>
<keyword evidence="5" id="KW-0547">Nucleotide-binding</keyword>
<dbReference type="CDD" id="cd16917">
    <property type="entry name" value="HATPase_UhpB-NarQ-NarX-like"/>
    <property type="match status" value="1"/>
</dbReference>
<comment type="catalytic activity">
    <reaction evidence="1">
        <text>ATP + protein L-histidine = ADP + protein N-phospho-L-histidine.</text>
        <dbReference type="EC" id="2.7.13.3"/>
    </reaction>
</comment>
<dbReference type="Gene3D" id="1.20.5.1930">
    <property type="match status" value="1"/>
</dbReference>
<dbReference type="SUPFAM" id="SSF55874">
    <property type="entry name" value="ATPase domain of HSP90 chaperone/DNA topoisomerase II/histidine kinase"/>
    <property type="match status" value="1"/>
</dbReference>
<dbReference type="PATRIC" id="fig|264251.5.peg.3531"/>
<sequence length="407" mass="43833">MPQLTRLPVWAQDLVTALAAGLVWFTVITVMESGDYWYPRNPESYRVAGLWIVLTLALRRVVPGPLFWATAMLYPLALPWTMQTPFELLPLLVAGFAATRSGAVPWALAGLAGGLSAFAMQLWSRPHLTFPPTPFSPLWIGLARSPSDVLLALALVLGAVAAGYFFRRLALTSERLRERNAELQALQAELAERAVLAERTRIARELHDVVAHHMSAIVVRAQAADRVAANQPEAPAEAVRWISDEGKQALTAMRSVVQVLRRGTEADGGAAALAPTPDGTRAPDELRAAARRLRDAGRAVDLTLPRPWPTTSAETGLAVVRIAQEALTNVLLHSLARGVTVTLTDDAPDLRLRVHDPGPPLPSTEGRQGHGLTSMRERALAAGGELSAGPDGRGGWTVEARLPREAA</sequence>
<dbReference type="AlphaFoldDB" id="A0A0H2KJ60"/>
<dbReference type="PANTHER" id="PTHR24421">
    <property type="entry name" value="NITRATE/NITRITE SENSOR PROTEIN NARX-RELATED"/>
    <property type="match status" value="1"/>
</dbReference>
<feature type="transmembrane region" description="Helical" evidence="10">
    <location>
        <begin position="14"/>
        <end position="32"/>
    </location>
</feature>
<dbReference type="Pfam" id="PF07730">
    <property type="entry name" value="HisKA_3"/>
    <property type="match status" value="1"/>
</dbReference>
<keyword evidence="6" id="KW-0418">Kinase</keyword>